<evidence type="ECO:0000256" key="4">
    <source>
        <dbReference type="RuleBase" id="RU362028"/>
    </source>
</evidence>
<dbReference type="InterPro" id="IPR006224">
    <property type="entry name" value="PsdUridine_synth_RluA-like_CS"/>
</dbReference>
<keyword evidence="4" id="KW-0413">Isomerase</keyword>
<dbReference type="RefSeq" id="WP_198829146.1">
    <property type="nucleotide sequence ID" value="NZ_CP066308.1"/>
</dbReference>
<dbReference type="AlphaFoldDB" id="A0A7T5EN17"/>
<keyword evidence="9" id="KW-1185">Reference proteome</keyword>
<dbReference type="EMBL" id="CP073708">
    <property type="protein sequence ID" value="QUO42651.1"/>
    <property type="molecule type" value="Genomic_DNA"/>
</dbReference>
<dbReference type="PROSITE" id="PS01129">
    <property type="entry name" value="PSI_RLU"/>
    <property type="match status" value="1"/>
</dbReference>
<dbReference type="GO" id="GO:0009982">
    <property type="term" value="F:pseudouridine synthase activity"/>
    <property type="evidence" value="ECO:0007669"/>
    <property type="project" value="InterPro"/>
</dbReference>
<dbReference type="GO" id="GO:0003723">
    <property type="term" value="F:RNA binding"/>
    <property type="evidence" value="ECO:0007669"/>
    <property type="project" value="InterPro"/>
</dbReference>
<reference evidence="6 8" key="1">
    <citation type="submission" date="2020-12" db="EMBL/GenBank/DDBJ databases">
        <title>strain FJAT-54423T represents a novel species of the genus Brevibacillus.</title>
        <authorList>
            <person name="Tang R."/>
        </authorList>
    </citation>
    <scope>NUCLEOTIDE SEQUENCE [LARGE SCALE GENOMIC DNA]</scope>
    <source>
        <strain evidence="6 8">FJAT-54423</strain>
    </source>
</reference>
<dbReference type="PANTHER" id="PTHR21600">
    <property type="entry name" value="MITOCHONDRIAL RNA PSEUDOURIDINE SYNTHASE"/>
    <property type="match status" value="1"/>
</dbReference>
<dbReference type="InterPro" id="IPR006225">
    <property type="entry name" value="PsdUridine_synth_RluC/D"/>
</dbReference>
<dbReference type="GO" id="GO:0000455">
    <property type="term" value="P:enzyme-directed rRNA pseudouridine synthesis"/>
    <property type="evidence" value="ECO:0007669"/>
    <property type="project" value="TreeGrafter"/>
</dbReference>
<evidence type="ECO:0000313" key="6">
    <source>
        <dbReference type="EMBL" id="QQE75625.1"/>
    </source>
</evidence>
<name>A0A7T5EN17_9BACL</name>
<evidence type="ECO:0000313" key="8">
    <source>
        <dbReference type="Proteomes" id="UP000595847"/>
    </source>
</evidence>
<comment type="similarity">
    <text evidence="2 4">Belongs to the pseudouridine synthase RluA family.</text>
</comment>
<dbReference type="InterPro" id="IPR050188">
    <property type="entry name" value="RluA_PseudoU_synthase"/>
</dbReference>
<reference evidence="7" key="2">
    <citation type="submission" date="2021-04" db="EMBL/GenBank/DDBJ databases">
        <title>Brevibacillus composti FJAT-54423, complete genome.</title>
        <authorList>
            <person name="Tang R."/>
        </authorList>
    </citation>
    <scope>NUCLEOTIDE SEQUENCE</scope>
    <source>
        <strain evidence="7">FJAT-54424</strain>
    </source>
</reference>
<dbReference type="CDD" id="cd02869">
    <property type="entry name" value="PseudoU_synth_RluA_like"/>
    <property type="match status" value="1"/>
</dbReference>
<evidence type="ECO:0000313" key="7">
    <source>
        <dbReference type="EMBL" id="QUO42651.1"/>
    </source>
</evidence>
<dbReference type="PANTHER" id="PTHR21600:SF35">
    <property type="entry name" value="PSEUDOURIDINE SYNTHASE"/>
    <property type="match status" value="1"/>
</dbReference>
<evidence type="ECO:0000256" key="2">
    <source>
        <dbReference type="ARBA" id="ARBA00010876"/>
    </source>
</evidence>
<comment type="catalytic activity">
    <reaction evidence="1 4">
        <text>a uridine in RNA = a pseudouridine in RNA</text>
        <dbReference type="Rhea" id="RHEA:48348"/>
        <dbReference type="Rhea" id="RHEA-COMP:12068"/>
        <dbReference type="Rhea" id="RHEA-COMP:12069"/>
        <dbReference type="ChEBI" id="CHEBI:65314"/>
        <dbReference type="ChEBI" id="CHEBI:65315"/>
    </reaction>
</comment>
<dbReference type="InterPro" id="IPR006145">
    <property type="entry name" value="PsdUridine_synth_RsuA/RluA"/>
</dbReference>
<dbReference type="KEGG" id="bcop:JD108_06995"/>
<proteinExistence type="inferred from homology"/>
<dbReference type="EC" id="5.4.99.-" evidence="4"/>
<dbReference type="Proteomes" id="UP000677234">
    <property type="component" value="Chromosome"/>
</dbReference>
<feature type="domain" description="Pseudouridine synthase RsuA/RluA-like" evidence="5">
    <location>
        <begin position="88"/>
        <end position="239"/>
    </location>
</feature>
<dbReference type="Pfam" id="PF00849">
    <property type="entry name" value="PseudoU_synth_2"/>
    <property type="match status" value="1"/>
</dbReference>
<protein>
    <recommendedName>
        <fullName evidence="4">Pseudouridine synthase</fullName>
        <ecNumber evidence="4">5.4.99.-</ecNumber>
    </recommendedName>
</protein>
<feature type="active site" evidence="3">
    <location>
        <position position="135"/>
    </location>
</feature>
<dbReference type="NCBIfam" id="TIGR00005">
    <property type="entry name" value="rluA_subfam"/>
    <property type="match status" value="1"/>
</dbReference>
<dbReference type="EMBL" id="CP066308">
    <property type="protein sequence ID" value="QQE75625.1"/>
    <property type="molecule type" value="Genomic_DNA"/>
</dbReference>
<accession>A0A7T5EN17</accession>
<evidence type="ECO:0000256" key="1">
    <source>
        <dbReference type="ARBA" id="ARBA00000073"/>
    </source>
</evidence>
<evidence type="ECO:0000259" key="5">
    <source>
        <dbReference type="Pfam" id="PF00849"/>
    </source>
</evidence>
<gene>
    <name evidence="6" type="ORF">JD108_06995</name>
    <name evidence="7" type="ORF">KDJ56_06675</name>
</gene>
<organism evidence="6 8">
    <name type="scientific">Brevibacillus composti</name>
    <dbReference type="NCBI Taxonomy" id="2796470"/>
    <lineage>
        <taxon>Bacteria</taxon>
        <taxon>Bacillati</taxon>
        <taxon>Bacillota</taxon>
        <taxon>Bacilli</taxon>
        <taxon>Bacillales</taxon>
        <taxon>Paenibacillaceae</taxon>
        <taxon>Brevibacillus</taxon>
    </lineage>
</organism>
<evidence type="ECO:0000256" key="3">
    <source>
        <dbReference type="PIRSR" id="PIRSR606225-1"/>
    </source>
</evidence>
<dbReference type="Gene3D" id="3.30.2350.10">
    <property type="entry name" value="Pseudouridine synthase"/>
    <property type="match status" value="1"/>
</dbReference>
<dbReference type="GO" id="GO:0140098">
    <property type="term" value="F:catalytic activity, acting on RNA"/>
    <property type="evidence" value="ECO:0007669"/>
    <property type="project" value="UniProtKB-ARBA"/>
</dbReference>
<comment type="function">
    <text evidence="4">Responsible for synthesis of pseudouridine from uracil.</text>
</comment>
<dbReference type="InterPro" id="IPR020103">
    <property type="entry name" value="PsdUridine_synth_cat_dom_sf"/>
</dbReference>
<sequence>MLEELLRIKAEKRHAGMTIRDVLQRDYGVSRRLLVRAKYQGEISRNGIPVYVTEQLEAGDVVRVLVPAEEEMLAPEPMDLAIRHEDEDILVIAKPAGLVVHPTGNHTGHTLANGVAYYWQQRGEQRRFRPVNRLDKDTSGLMIVAKNQWAHEQFSRLQKEGELHRFYLAITEGVWDETEGVIDEPIGLRDDSIIAREVRPDGQRAVTHFAVRERGRGMTLVELKLETGRTHQIRVHLSHRGCPLAGDDLYGGGRTWIGRQALHAARLRFVHPRTGEQLEWREPLPDDMMRLVRQFFPAGAQAYLGESL</sequence>
<dbReference type="Proteomes" id="UP000595847">
    <property type="component" value="Chromosome"/>
</dbReference>
<dbReference type="SUPFAM" id="SSF55120">
    <property type="entry name" value="Pseudouridine synthase"/>
    <property type="match status" value="1"/>
</dbReference>
<evidence type="ECO:0000313" key="9">
    <source>
        <dbReference type="Proteomes" id="UP000677234"/>
    </source>
</evidence>